<name>A0A9P5PFA1_9AGAR</name>
<protein>
    <submittedName>
        <fullName evidence="1">Uncharacterized protein</fullName>
    </submittedName>
</protein>
<dbReference type="AlphaFoldDB" id="A0A9P5PFA1"/>
<organism evidence="1 2">
    <name type="scientific">Rhodocollybia butyracea</name>
    <dbReference type="NCBI Taxonomy" id="206335"/>
    <lineage>
        <taxon>Eukaryota</taxon>
        <taxon>Fungi</taxon>
        <taxon>Dikarya</taxon>
        <taxon>Basidiomycota</taxon>
        <taxon>Agaricomycotina</taxon>
        <taxon>Agaricomycetes</taxon>
        <taxon>Agaricomycetidae</taxon>
        <taxon>Agaricales</taxon>
        <taxon>Marasmiineae</taxon>
        <taxon>Omphalotaceae</taxon>
        <taxon>Rhodocollybia</taxon>
    </lineage>
</organism>
<proteinExistence type="predicted"/>
<reference evidence="1" key="1">
    <citation type="submission" date="2020-11" db="EMBL/GenBank/DDBJ databases">
        <authorList>
            <consortium name="DOE Joint Genome Institute"/>
            <person name="Ahrendt S."/>
            <person name="Riley R."/>
            <person name="Andreopoulos W."/>
            <person name="Labutti K."/>
            <person name="Pangilinan J."/>
            <person name="Ruiz-Duenas F.J."/>
            <person name="Barrasa J.M."/>
            <person name="Sanchez-Garcia M."/>
            <person name="Camarero S."/>
            <person name="Miyauchi S."/>
            <person name="Serrano A."/>
            <person name="Linde D."/>
            <person name="Babiker R."/>
            <person name="Drula E."/>
            <person name="Ayuso-Fernandez I."/>
            <person name="Pacheco R."/>
            <person name="Padilla G."/>
            <person name="Ferreira P."/>
            <person name="Barriuso J."/>
            <person name="Kellner H."/>
            <person name="Castanera R."/>
            <person name="Alfaro M."/>
            <person name="Ramirez L."/>
            <person name="Pisabarro A.G."/>
            <person name="Kuo A."/>
            <person name="Tritt A."/>
            <person name="Lipzen A."/>
            <person name="He G."/>
            <person name="Yan M."/>
            <person name="Ng V."/>
            <person name="Cullen D."/>
            <person name="Martin F."/>
            <person name="Rosso M.-N."/>
            <person name="Henrissat B."/>
            <person name="Hibbett D."/>
            <person name="Martinez A.T."/>
            <person name="Grigoriev I.V."/>
        </authorList>
    </citation>
    <scope>NUCLEOTIDE SEQUENCE</scope>
    <source>
        <strain evidence="1">AH 40177</strain>
    </source>
</reference>
<accession>A0A9P5PFA1</accession>
<dbReference type="EMBL" id="JADNRY010000195">
    <property type="protein sequence ID" value="KAF9061617.1"/>
    <property type="molecule type" value="Genomic_DNA"/>
</dbReference>
<gene>
    <name evidence="1" type="ORF">BDP27DRAFT_325654</name>
</gene>
<comment type="caution">
    <text evidence="1">The sequence shown here is derived from an EMBL/GenBank/DDBJ whole genome shotgun (WGS) entry which is preliminary data.</text>
</comment>
<sequence length="83" mass="9347">MQPNDSLFPSHHPPFDVNPITIQYLPPYSRSITSNPPSISPRRVVIASSSSSQTQLVPEPQEISVFSVPLHELLHQPRQLSRH</sequence>
<dbReference type="Proteomes" id="UP000772434">
    <property type="component" value="Unassembled WGS sequence"/>
</dbReference>
<evidence type="ECO:0000313" key="2">
    <source>
        <dbReference type="Proteomes" id="UP000772434"/>
    </source>
</evidence>
<keyword evidence="2" id="KW-1185">Reference proteome</keyword>
<evidence type="ECO:0000313" key="1">
    <source>
        <dbReference type="EMBL" id="KAF9061617.1"/>
    </source>
</evidence>